<feature type="chain" id="PRO_5045413384" description="Por secretion system C-terminal sorting domain-containing protein" evidence="1">
    <location>
        <begin position="20"/>
        <end position="129"/>
    </location>
</feature>
<name>A0ABU9KZ82_9FLAO</name>
<gene>
    <name evidence="2" type="ORF">AABB81_01900</name>
</gene>
<sequence length="129" mass="14329">MKKIFFIIAVILLSVSTYAQTNTNKQSEKVTKYVTTFPNGEEAITITDRSESDNLELASADNFYKYEILESSNHELVHGSNNQGKVCDIDKSALEEGTYTLKVYTDDFVITSDITITNGLQNQSGSSIN</sequence>
<comment type="caution">
    <text evidence="2">The sequence shown here is derived from an EMBL/GenBank/DDBJ whole genome shotgun (WGS) entry which is preliminary data.</text>
</comment>
<keyword evidence="1" id="KW-0732">Signal</keyword>
<dbReference type="Proteomes" id="UP001474120">
    <property type="component" value="Unassembled WGS sequence"/>
</dbReference>
<evidence type="ECO:0000256" key="1">
    <source>
        <dbReference type="SAM" id="SignalP"/>
    </source>
</evidence>
<keyword evidence="3" id="KW-1185">Reference proteome</keyword>
<proteinExistence type="predicted"/>
<dbReference type="EMBL" id="JBCDNA010000001">
    <property type="protein sequence ID" value="MEL4454632.1"/>
    <property type="molecule type" value="Genomic_DNA"/>
</dbReference>
<organism evidence="2 3">
    <name type="scientific">Lutimonas vermicola</name>
    <dbReference type="NCBI Taxonomy" id="414288"/>
    <lineage>
        <taxon>Bacteria</taxon>
        <taxon>Pseudomonadati</taxon>
        <taxon>Bacteroidota</taxon>
        <taxon>Flavobacteriia</taxon>
        <taxon>Flavobacteriales</taxon>
        <taxon>Flavobacteriaceae</taxon>
        <taxon>Lutimonas</taxon>
    </lineage>
</organism>
<evidence type="ECO:0000313" key="2">
    <source>
        <dbReference type="EMBL" id="MEL4454632.1"/>
    </source>
</evidence>
<feature type="signal peptide" evidence="1">
    <location>
        <begin position="1"/>
        <end position="19"/>
    </location>
</feature>
<accession>A0ABU9KZ82</accession>
<protein>
    <recommendedName>
        <fullName evidence="4">Por secretion system C-terminal sorting domain-containing protein</fullName>
    </recommendedName>
</protein>
<dbReference type="RefSeq" id="WP_342158214.1">
    <property type="nucleotide sequence ID" value="NZ_JBCDNA010000001.1"/>
</dbReference>
<evidence type="ECO:0000313" key="3">
    <source>
        <dbReference type="Proteomes" id="UP001474120"/>
    </source>
</evidence>
<evidence type="ECO:0008006" key="4">
    <source>
        <dbReference type="Google" id="ProtNLM"/>
    </source>
</evidence>
<reference evidence="2 3" key="1">
    <citation type="submission" date="2024-04" db="EMBL/GenBank/DDBJ databases">
        <title>whole genome sequencing of Lutimonas vermicola strain IMCC1616.</title>
        <authorList>
            <person name="Bae S.S."/>
        </authorList>
    </citation>
    <scope>NUCLEOTIDE SEQUENCE [LARGE SCALE GENOMIC DNA]</scope>
    <source>
        <strain evidence="2 3">IMCC1616</strain>
    </source>
</reference>